<evidence type="ECO:0000313" key="2">
    <source>
        <dbReference type="Proteomes" id="UP001066276"/>
    </source>
</evidence>
<dbReference type="InterPro" id="IPR004244">
    <property type="entry name" value="Transposase_22"/>
</dbReference>
<dbReference type="EMBL" id="JANPWB010000007">
    <property type="protein sequence ID" value="KAJ1172377.1"/>
    <property type="molecule type" value="Genomic_DNA"/>
</dbReference>
<accession>A0AAV7T7E4</accession>
<dbReference type="AlphaFoldDB" id="A0AAV7T7E4"/>
<comment type="caution">
    <text evidence="1">The sequence shown here is derived from an EMBL/GenBank/DDBJ whole genome shotgun (WGS) entry which is preliminary data.</text>
</comment>
<name>A0AAV7T7E4_PLEWA</name>
<protein>
    <submittedName>
        <fullName evidence="1">Uncharacterized protein</fullName>
    </submittedName>
</protein>
<dbReference type="Gene3D" id="3.30.70.1820">
    <property type="entry name" value="L1 transposable element, RRM domain"/>
    <property type="match status" value="1"/>
</dbReference>
<keyword evidence="2" id="KW-1185">Reference proteome</keyword>
<evidence type="ECO:0000313" key="1">
    <source>
        <dbReference type="EMBL" id="KAJ1172377.1"/>
    </source>
</evidence>
<gene>
    <name evidence="1" type="ORF">NDU88_004224</name>
</gene>
<reference evidence="1" key="1">
    <citation type="journal article" date="2022" name="bioRxiv">
        <title>Sequencing and chromosome-scale assembly of the giantPleurodeles waltlgenome.</title>
        <authorList>
            <person name="Brown T."/>
            <person name="Elewa A."/>
            <person name="Iarovenko S."/>
            <person name="Subramanian E."/>
            <person name="Araus A.J."/>
            <person name="Petzold A."/>
            <person name="Susuki M."/>
            <person name="Suzuki K.-i.T."/>
            <person name="Hayashi T."/>
            <person name="Toyoda A."/>
            <person name="Oliveira C."/>
            <person name="Osipova E."/>
            <person name="Leigh N.D."/>
            <person name="Simon A."/>
            <person name="Yun M.H."/>
        </authorList>
    </citation>
    <scope>NUCLEOTIDE SEQUENCE</scope>
    <source>
        <strain evidence="1">20211129_DDA</strain>
        <tissue evidence="1">Liver</tissue>
    </source>
</reference>
<organism evidence="1 2">
    <name type="scientific">Pleurodeles waltl</name>
    <name type="common">Iberian ribbed newt</name>
    <dbReference type="NCBI Taxonomy" id="8319"/>
    <lineage>
        <taxon>Eukaryota</taxon>
        <taxon>Metazoa</taxon>
        <taxon>Chordata</taxon>
        <taxon>Craniata</taxon>
        <taxon>Vertebrata</taxon>
        <taxon>Euteleostomi</taxon>
        <taxon>Amphibia</taxon>
        <taxon>Batrachia</taxon>
        <taxon>Caudata</taxon>
        <taxon>Salamandroidea</taxon>
        <taxon>Salamandridae</taxon>
        <taxon>Pleurodelinae</taxon>
        <taxon>Pleurodeles</taxon>
    </lineage>
</organism>
<dbReference type="PANTHER" id="PTHR11505">
    <property type="entry name" value="L1 TRANSPOSABLE ELEMENT-RELATED"/>
    <property type="match status" value="1"/>
</dbReference>
<dbReference type="Proteomes" id="UP001066276">
    <property type="component" value="Chromosome 4_1"/>
</dbReference>
<proteinExistence type="predicted"/>
<sequence>MDRILQEITTVSRSLEGMDLVIKSLTSETKSMRLDIAGFQSWVTGLEHRMATVEGHMHTVLEKDQELEFLRSKLIDLEDRSRRDNIRLFGFPEQAEGADTPSFHRTVLLQSTKTVFDLPLEFQKAHRLGEKTSPPSLARSLLVS</sequence>